<dbReference type="InterPro" id="IPR045621">
    <property type="entry name" value="BPD_transp_1_N"/>
</dbReference>
<evidence type="ECO:0000256" key="4">
    <source>
        <dbReference type="ARBA" id="ARBA00022692"/>
    </source>
</evidence>
<dbReference type="Gene3D" id="1.10.3720.10">
    <property type="entry name" value="MetI-like"/>
    <property type="match status" value="1"/>
</dbReference>
<evidence type="ECO:0000256" key="5">
    <source>
        <dbReference type="ARBA" id="ARBA00022989"/>
    </source>
</evidence>
<dbReference type="CDD" id="cd06261">
    <property type="entry name" value="TM_PBP2"/>
    <property type="match status" value="1"/>
</dbReference>
<evidence type="ECO:0000256" key="6">
    <source>
        <dbReference type="ARBA" id="ARBA00023136"/>
    </source>
</evidence>
<evidence type="ECO:0000256" key="2">
    <source>
        <dbReference type="ARBA" id="ARBA00022448"/>
    </source>
</evidence>
<feature type="transmembrane region" description="Helical" evidence="7">
    <location>
        <begin position="176"/>
        <end position="196"/>
    </location>
</feature>
<dbReference type="PANTHER" id="PTHR43163:SF6">
    <property type="entry name" value="DIPEPTIDE TRANSPORT SYSTEM PERMEASE PROTEIN DPPB-RELATED"/>
    <property type="match status" value="1"/>
</dbReference>
<keyword evidence="5 7" id="KW-1133">Transmembrane helix</keyword>
<name>A0A158HIC1_CABCO</name>
<feature type="transmembrane region" description="Helical" evidence="7">
    <location>
        <begin position="99"/>
        <end position="122"/>
    </location>
</feature>
<protein>
    <submittedName>
        <fullName evidence="9">Binding-protein-dependent transport system inner membrane protein</fullName>
    </submittedName>
</protein>
<comment type="subcellular location">
    <subcellularLocation>
        <location evidence="1 7">Cell membrane</location>
        <topology evidence="1 7">Multi-pass membrane protein</topology>
    </subcellularLocation>
</comment>
<reference evidence="10" key="1">
    <citation type="submission" date="2016-01" db="EMBL/GenBank/DDBJ databases">
        <authorList>
            <person name="Peeters C."/>
        </authorList>
    </citation>
    <scope>NUCLEOTIDE SEQUENCE [LARGE SCALE GENOMIC DNA]</scope>
</reference>
<evidence type="ECO:0000259" key="8">
    <source>
        <dbReference type="PROSITE" id="PS50928"/>
    </source>
</evidence>
<feature type="transmembrane region" description="Helical" evidence="7">
    <location>
        <begin position="134"/>
        <end position="156"/>
    </location>
</feature>
<gene>
    <name evidence="9" type="ORF">AWB70_03360</name>
</gene>
<accession>A0A158HIC1</accession>
<dbReference type="GO" id="GO:0005886">
    <property type="term" value="C:plasma membrane"/>
    <property type="evidence" value="ECO:0007669"/>
    <property type="project" value="UniProtKB-SubCell"/>
</dbReference>
<feature type="transmembrane region" description="Helical" evidence="7">
    <location>
        <begin position="234"/>
        <end position="260"/>
    </location>
</feature>
<dbReference type="EMBL" id="FCNY02000008">
    <property type="protein sequence ID" value="SAL44105.1"/>
    <property type="molecule type" value="Genomic_DNA"/>
</dbReference>
<keyword evidence="10" id="KW-1185">Reference proteome</keyword>
<dbReference type="Proteomes" id="UP000054740">
    <property type="component" value="Unassembled WGS sequence"/>
</dbReference>
<evidence type="ECO:0000256" key="3">
    <source>
        <dbReference type="ARBA" id="ARBA00022475"/>
    </source>
</evidence>
<keyword evidence="3" id="KW-1003">Cell membrane</keyword>
<sequence>MERYLARQALHLVITLAGILTVTFFLVRMIPGDPAQYMLGDYATDEALAALREQLGLNHSLLVQYGLFIGHVLHGDLGTSVVTGRPALLEIAQSLPDSAILAVAGMTIAVLVGVPLGIVTAVRQGSFIDIGVMLVALAGISFPVFWLGLAGILVFAQHLKWLPALGASSGGGFIEATRHLVLPATVLGVSVAAYVARLTRSAMLEVIGQDYIRVARAMGVRESTIVWRLAFKNALVPVLSIIGVTFAYSLGSAILIEVVFSRPGVGTTILKAVSARDYQLVQAGVLVLAVIVVLVNTALDLLYAAVDPRLRTR</sequence>
<feature type="domain" description="ABC transmembrane type-1" evidence="8">
    <location>
        <begin position="95"/>
        <end position="299"/>
    </location>
</feature>
<dbReference type="PROSITE" id="PS50928">
    <property type="entry name" value="ABC_TM1"/>
    <property type="match status" value="1"/>
</dbReference>
<dbReference type="AlphaFoldDB" id="A0A158HIC1"/>
<evidence type="ECO:0000313" key="10">
    <source>
        <dbReference type="Proteomes" id="UP000054740"/>
    </source>
</evidence>
<keyword evidence="6 7" id="KW-0472">Membrane</keyword>
<dbReference type="InterPro" id="IPR035906">
    <property type="entry name" value="MetI-like_sf"/>
</dbReference>
<comment type="similarity">
    <text evidence="7">Belongs to the binding-protein-dependent transport system permease family.</text>
</comment>
<dbReference type="SUPFAM" id="SSF161098">
    <property type="entry name" value="MetI-like"/>
    <property type="match status" value="1"/>
</dbReference>
<dbReference type="RefSeq" id="WP_014193571.1">
    <property type="nucleotide sequence ID" value="NZ_FCNY02000008.1"/>
</dbReference>
<dbReference type="Pfam" id="PF00528">
    <property type="entry name" value="BPD_transp_1"/>
    <property type="match status" value="1"/>
</dbReference>
<dbReference type="InterPro" id="IPR000515">
    <property type="entry name" value="MetI-like"/>
</dbReference>
<dbReference type="PANTHER" id="PTHR43163">
    <property type="entry name" value="DIPEPTIDE TRANSPORT SYSTEM PERMEASE PROTEIN DPPB-RELATED"/>
    <property type="match status" value="1"/>
</dbReference>
<feature type="transmembrane region" description="Helical" evidence="7">
    <location>
        <begin position="12"/>
        <end position="30"/>
    </location>
</feature>
<evidence type="ECO:0000256" key="7">
    <source>
        <dbReference type="RuleBase" id="RU363032"/>
    </source>
</evidence>
<proteinExistence type="inferred from homology"/>
<organism evidence="9 10">
    <name type="scientific">Caballeronia cordobensis</name>
    <name type="common">Burkholderia cordobensis</name>
    <dbReference type="NCBI Taxonomy" id="1353886"/>
    <lineage>
        <taxon>Bacteria</taxon>
        <taxon>Pseudomonadati</taxon>
        <taxon>Pseudomonadota</taxon>
        <taxon>Betaproteobacteria</taxon>
        <taxon>Burkholderiales</taxon>
        <taxon>Burkholderiaceae</taxon>
        <taxon>Caballeronia</taxon>
    </lineage>
</organism>
<keyword evidence="2 7" id="KW-0813">Transport</keyword>
<evidence type="ECO:0000313" key="9">
    <source>
        <dbReference type="EMBL" id="SAL44105.1"/>
    </source>
</evidence>
<dbReference type="Pfam" id="PF19300">
    <property type="entry name" value="BPD_transp_1_N"/>
    <property type="match status" value="1"/>
</dbReference>
<keyword evidence="4 7" id="KW-0812">Transmembrane</keyword>
<feature type="transmembrane region" description="Helical" evidence="7">
    <location>
        <begin position="280"/>
        <end position="306"/>
    </location>
</feature>
<evidence type="ECO:0000256" key="1">
    <source>
        <dbReference type="ARBA" id="ARBA00004651"/>
    </source>
</evidence>
<dbReference type="GO" id="GO:0071916">
    <property type="term" value="F:dipeptide transmembrane transporter activity"/>
    <property type="evidence" value="ECO:0007669"/>
    <property type="project" value="TreeGrafter"/>
</dbReference>